<evidence type="ECO:0000313" key="3">
    <source>
        <dbReference type="EMBL" id="CAB4961032.1"/>
    </source>
</evidence>
<dbReference type="SUPFAM" id="SSF81342">
    <property type="entry name" value="Transmembrane di-heme cytochromes"/>
    <property type="match status" value="1"/>
</dbReference>
<gene>
    <name evidence="3" type="ORF">UFOPK3752_02279</name>
    <name evidence="4" type="ORF">UFOPK4150_00304</name>
</gene>
<organism evidence="4">
    <name type="scientific">freshwater metagenome</name>
    <dbReference type="NCBI Taxonomy" id="449393"/>
    <lineage>
        <taxon>unclassified sequences</taxon>
        <taxon>metagenomes</taxon>
        <taxon>ecological metagenomes</taxon>
    </lineage>
</organism>
<dbReference type="InterPro" id="IPR005797">
    <property type="entry name" value="Cyt_b/b6_N"/>
</dbReference>
<dbReference type="PROSITE" id="PS51002">
    <property type="entry name" value="CYTB_NTER"/>
    <property type="match status" value="1"/>
</dbReference>
<proteinExistence type="predicted"/>
<name>A0A6J7QWG3_9ZZZZ</name>
<dbReference type="AlphaFoldDB" id="A0A6J7QWG3"/>
<feature type="transmembrane region" description="Helical" evidence="1">
    <location>
        <begin position="137"/>
        <end position="160"/>
    </location>
</feature>
<feature type="domain" description="Cytochrome b/b6 N-terminal region profile" evidence="2">
    <location>
        <begin position="41"/>
        <end position="226"/>
    </location>
</feature>
<protein>
    <submittedName>
        <fullName evidence="4">Unannotated protein</fullName>
    </submittedName>
</protein>
<feature type="transmembrane region" description="Helical" evidence="1">
    <location>
        <begin position="195"/>
        <end position="217"/>
    </location>
</feature>
<dbReference type="InterPro" id="IPR027387">
    <property type="entry name" value="Cytb/b6-like_sf"/>
</dbReference>
<dbReference type="EMBL" id="CAFBPU010000005">
    <property type="protein sequence ID" value="CAB5022017.1"/>
    <property type="molecule type" value="Genomic_DNA"/>
</dbReference>
<accession>A0A6J7QWG3</accession>
<dbReference type="GO" id="GO:0016491">
    <property type="term" value="F:oxidoreductase activity"/>
    <property type="evidence" value="ECO:0007669"/>
    <property type="project" value="InterPro"/>
</dbReference>
<dbReference type="Gene3D" id="1.20.810.10">
    <property type="entry name" value="Cytochrome Bc1 Complex, Chain C"/>
    <property type="match status" value="1"/>
</dbReference>
<keyword evidence="1" id="KW-1133">Transmembrane helix</keyword>
<evidence type="ECO:0000256" key="1">
    <source>
        <dbReference type="SAM" id="Phobius"/>
    </source>
</evidence>
<feature type="transmembrane region" description="Helical" evidence="1">
    <location>
        <begin position="107"/>
        <end position="125"/>
    </location>
</feature>
<dbReference type="EMBL" id="CAFBND010000158">
    <property type="protein sequence ID" value="CAB4961032.1"/>
    <property type="molecule type" value="Genomic_DNA"/>
</dbReference>
<dbReference type="GO" id="GO:0022904">
    <property type="term" value="P:respiratory electron transport chain"/>
    <property type="evidence" value="ECO:0007669"/>
    <property type="project" value="InterPro"/>
</dbReference>
<dbReference type="Pfam" id="PF13631">
    <property type="entry name" value="Cytochrom_B_N_2"/>
    <property type="match status" value="1"/>
</dbReference>
<sequence>MSADSSATGTDSMTVSGSVSTAGSISVMTEDAPTTWTGSLRHKWMRTLPPDKMLPERQPAYVTSWIYVFGMATIVSLILVLGSGAILTLGGVEWFHTSSLGRFVNSLHFWSVQLFFLFMIVHLWGKFWMAAWRGKRAMTWMTGAVAFLASVGTAFTGYVITTNFNAQWIAFESKDVMNAVGLGAIFNVADLGQMILLHVCLLPAGLGLIVIMHVLLVRKHGVVPPLEALDPDAQKAQVA</sequence>
<dbReference type="InterPro" id="IPR016174">
    <property type="entry name" value="Di-haem_cyt_TM"/>
</dbReference>
<dbReference type="GO" id="GO:0009055">
    <property type="term" value="F:electron transfer activity"/>
    <property type="evidence" value="ECO:0007669"/>
    <property type="project" value="InterPro"/>
</dbReference>
<dbReference type="GO" id="GO:0016020">
    <property type="term" value="C:membrane"/>
    <property type="evidence" value="ECO:0007669"/>
    <property type="project" value="InterPro"/>
</dbReference>
<reference evidence="4" key="1">
    <citation type="submission" date="2020-05" db="EMBL/GenBank/DDBJ databases">
        <authorList>
            <person name="Chiriac C."/>
            <person name="Salcher M."/>
            <person name="Ghai R."/>
            <person name="Kavagutti S V."/>
        </authorList>
    </citation>
    <scope>NUCLEOTIDE SEQUENCE</scope>
</reference>
<evidence type="ECO:0000259" key="2">
    <source>
        <dbReference type="PROSITE" id="PS51002"/>
    </source>
</evidence>
<keyword evidence="1" id="KW-0472">Membrane</keyword>
<feature type="transmembrane region" description="Helical" evidence="1">
    <location>
        <begin position="65"/>
        <end position="87"/>
    </location>
</feature>
<keyword evidence="1" id="KW-0812">Transmembrane</keyword>
<evidence type="ECO:0000313" key="4">
    <source>
        <dbReference type="EMBL" id="CAB5022017.1"/>
    </source>
</evidence>